<gene>
    <name evidence="1" type="ordered locus">Deima_0192</name>
</gene>
<protein>
    <submittedName>
        <fullName evidence="1">Uncharacterized protein</fullName>
    </submittedName>
</protein>
<dbReference type="AlphaFoldDB" id="E8U419"/>
<dbReference type="KEGG" id="dmr:Deima_0192"/>
<proteinExistence type="predicted"/>
<accession>E8U419</accession>
<organism evidence="1 2">
    <name type="scientific">Deinococcus maricopensis (strain DSM 21211 / LMG 22137 / NRRL B-23946 / LB-34)</name>
    <dbReference type="NCBI Taxonomy" id="709986"/>
    <lineage>
        <taxon>Bacteria</taxon>
        <taxon>Thermotogati</taxon>
        <taxon>Deinococcota</taxon>
        <taxon>Deinococci</taxon>
        <taxon>Deinococcales</taxon>
        <taxon>Deinococcaceae</taxon>
        <taxon>Deinococcus</taxon>
    </lineage>
</organism>
<name>E8U419_DEIML</name>
<dbReference type="HOGENOM" id="CLU_2435928_0_0_0"/>
<reference evidence="1 2" key="1">
    <citation type="journal article" date="2011" name="Stand. Genomic Sci.">
        <title>Complete genome sequence of Deinococcus maricopensis type strain (LB-34).</title>
        <authorList>
            <person name="Pukall R."/>
            <person name="Zeytun A."/>
            <person name="Lucas S."/>
            <person name="Lapidus A."/>
            <person name="Hammon N."/>
            <person name="Deshpande S."/>
            <person name="Nolan M."/>
            <person name="Cheng J.F."/>
            <person name="Pitluck S."/>
            <person name="Liolios K."/>
            <person name="Pagani I."/>
            <person name="Mikhailova N."/>
            <person name="Ivanova N."/>
            <person name="Mavromatis K."/>
            <person name="Pati A."/>
            <person name="Tapia R."/>
            <person name="Han C."/>
            <person name="Goodwin L."/>
            <person name="Chen A."/>
            <person name="Palaniappan K."/>
            <person name="Land M."/>
            <person name="Hauser L."/>
            <person name="Chang Y.J."/>
            <person name="Jeffries C.D."/>
            <person name="Brambilla E.M."/>
            <person name="Rohde M."/>
            <person name="Goker M."/>
            <person name="Detter J.C."/>
            <person name="Woyke T."/>
            <person name="Bristow J."/>
            <person name="Eisen J.A."/>
            <person name="Markowitz V."/>
            <person name="Hugenholtz P."/>
            <person name="Kyrpides N.C."/>
            <person name="Klenk H.P."/>
        </authorList>
    </citation>
    <scope>NUCLEOTIDE SEQUENCE [LARGE SCALE GENOMIC DNA]</scope>
    <source>
        <strain evidence="2">DSM 21211 / LMG 22137 / NRRL B-23946 / LB-34</strain>
    </source>
</reference>
<keyword evidence="2" id="KW-1185">Reference proteome</keyword>
<evidence type="ECO:0000313" key="2">
    <source>
        <dbReference type="Proteomes" id="UP000008635"/>
    </source>
</evidence>
<sequence precursor="true">MNAPDSVNPERGTNMHNTLNKIAASVCFAVALGGAALASKQPVTIQYNDLTSCENRRLQLQREPMVSDISSCYRPPNDRYHYWLSYNYNY</sequence>
<reference evidence="2" key="2">
    <citation type="submission" date="2011-01" db="EMBL/GenBank/DDBJ databases">
        <title>The complete genome of Deinococcus maricopensis DSM 21211.</title>
        <authorList>
            <consortium name="US DOE Joint Genome Institute (JGI-PGF)"/>
            <person name="Lucas S."/>
            <person name="Copeland A."/>
            <person name="Lapidus A."/>
            <person name="Goodwin L."/>
            <person name="Pitluck S."/>
            <person name="Kyrpides N."/>
            <person name="Mavromatis K."/>
            <person name="Pagani I."/>
            <person name="Ivanova N."/>
            <person name="Ovchinnikova G."/>
            <person name="Zeytun A."/>
            <person name="Detter J.C."/>
            <person name="Han C."/>
            <person name="Land M."/>
            <person name="Hauser L."/>
            <person name="Markowitz V."/>
            <person name="Cheng J.-F."/>
            <person name="Hugenholtz P."/>
            <person name="Woyke T."/>
            <person name="Wu D."/>
            <person name="Pukall R."/>
            <person name="Gehrich-Schroeter G."/>
            <person name="Brambilla E."/>
            <person name="Klenk H.-P."/>
            <person name="Eisen J.A."/>
        </authorList>
    </citation>
    <scope>NUCLEOTIDE SEQUENCE [LARGE SCALE GENOMIC DNA]</scope>
    <source>
        <strain evidence="2">DSM 21211 / LMG 22137 / NRRL B-23946 / LB-34</strain>
    </source>
</reference>
<dbReference type="Proteomes" id="UP000008635">
    <property type="component" value="Chromosome"/>
</dbReference>
<evidence type="ECO:0000313" key="1">
    <source>
        <dbReference type="EMBL" id="ADV65856.1"/>
    </source>
</evidence>
<dbReference type="EMBL" id="CP002454">
    <property type="protein sequence ID" value="ADV65856.1"/>
    <property type="molecule type" value="Genomic_DNA"/>
</dbReference>